<dbReference type="RefSeq" id="XP_013387048.1">
    <property type="nucleotide sequence ID" value="XM_013531594.1"/>
</dbReference>
<dbReference type="PANTHER" id="PTHR23302:SF40">
    <property type="entry name" value="TRANSMEMBRANE CHANNEL-LIKE PROTEIN"/>
    <property type="match status" value="1"/>
</dbReference>
<dbReference type="AlphaFoldDB" id="A0A1S3HLS3"/>
<dbReference type="KEGG" id="lak:106156369"/>
<feature type="transmembrane region" description="Helical" evidence="6">
    <location>
        <begin position="449"/>
        <end position="472"/>
    </location>
</feature>
<keyword evidence="3 6" id="KW-0812">Transmembrane</keyword>
<proteinExistence type="inferred from homology"/>
<gene>
    <name evidence="9" type="primary">LOC106156369</name>
</gene>
<evidence type="ECO:0000256" key="2">
    <source>
        <dbReference type="ARBA" id="ARBA00006510"/>
    </source>
</evidence>
<evidence type="ECO:0000256" key="3">
    <source>
        <dbReference type="ARBA" id="ARBA00022692"/>
    </source>
</evidence>
<feature type="transmembrane region" description="Helical" evidence="6">
    <location>
        <begin position="242"/>
        <end position="264"/>
    </location>
</feature>
<dbReference type="OrthoDB" id="5831905at2759"/>
<evidence type="ECO:0000256" key="6">
    <source>
        <dbReference type="SAM" id="Phobius"/>
    </source>
</evidence>
<dbReference type="Pfam" id="PF07810">
    <property type="entry name" value="TMC"/>
    <property type="match status" value="1"/>
</dbReference>
<keyword evidence="4 6" id="KW-1133">Transmembrane helix</keyword>
<reference evidence="9" key="1">
    <citation type="journal article" date="2015" name="Nat. Commun.">
        <title>The Lingula genome provides insights into brachiopod evolution and the origin of phosphate biomineralization.</title>
        <authorList>
            <person name="Luo Y.J."/>
            <person name="Takeuchi T."/>
            <person name="Koyanagi R."/>
            <person name="Yamada L."/>
            <person name="Kanda M."/>
            <person name="Khalturina M."/>
            <person name="Fujie M."/>
            <person name="Yamasaki S.I."/>
            <person name="Endo K."/>
            <person name="Satoh N."/>
        </authorList>
    </citation>
    <scope>NUCLEOTIDE SEQUENCE</scope>
</reference>
<feature type="transmembrane region" description="Helical" evidence="6">
    <location>
        <begin position="385"/>
        <end position="404"/>
    </location>
</feature>
<evidence type="ECO:0000313" key="9">
    <source>
        <dbReference type="RefSeq" id="XP_013387048.1"/>
    </source>
</evidence>
<name>A0A1S3HLS3_LINAN</name>
<organism evidence="8 9">
    <name type="scientific">Lingula anatina</name>
    <name type="common">Brachiopod</name>
    <name type="synonym">Lingula unguis</name>
    <dbReference type="NCBI Taxonomy" id="7574"/>
    <lineage>
        <taxon>Eukaryota</taxon>
        <taxon>Metazoa</taxon>
        <taxon>Spiralia</taxon>
        <taxon>Lophotrochozoa</taxon>
        <taxon>Brachiopoda</taxon>
        <taxon>Linguliformea</taxon>
        <taxon>Lingulata</taxon>
        <taxon>Lingulida</taxon>
        <taxon>Linguloidea</taxon>
        <taxon>Lingulidae</taxon>
        <taxon>Lingula</taxon>
    </lineage>
</organism>
<evidence type="ECO:0000256" key="1">
    <source>
        <dbReference type="ARBA" id="ARBA00004141"/>
    </source>
</evidence>
<dbReference type="InterPro" id="IPR038900">
    <property type="entry name" value="TMC"/>
</dbReference>
<dbReference type="PANTHER" id="PTHR23302">
    <property type="entry name" value="TRANSMEMBRANE CHANNEL-RELATED"/>
    <property type="match status" value="1"/>
</dbReference>
<feature type="transmembrane region" description="Helical" evidence="6">
    <location>
        <begin position="508"/>
        <end position="529"/>
    </location>
</feature>
<dbReference type="InParanoid" id="A0A1S3HLS3"/>
<evidence type="ECO:0000313" key="8">
    <source>
        <dbReference type="Proteomes" id="UP000085678"/>
    </source>
</evidence>
<comment type="subcellular location">
    <subcellularLocation>
        <location evidence="1">Membrane</location>
        <topology evidence="1">Multi-pass membrane protein</topology>
    </subcellularLocation>
</comment>
<dbReference type="InterPro" id="IPR012496">
    <property type="entry name" value="TMC_dom"/>
</dbReference>
<evidence type="ECO:0000256" key="4">
    <source>
        <dbReference type="ARBA" id="ARBA00022989"/>
    </source>
</evidence>
<feature type="transmembrane region" description="Helical" evidence="6">
    <location>
        <begin position="176"/>
        <end position="198"/>
    </location>
</feature>
<reference evidence="9" key="2">
    <citation type="submission" date="2025-08" db="UniProtKB">
        <authorList>
            <consortium name="RefSeq"/>
        </authorList>
    </citation>
    <scope>IDENTIFICATION</scope>
</reference>
<dbReference type="GeneID" id="106156369"/>
<feature type="transmembrane region" description="Helical" evidence="6">
    <location>
        <begin position="410"/>
        <end position="428"/>
    </location>
</feature>
<accession>A0A1S3HLS3</accession>
<keyword evidence="8" id="KW-1185">Reference proteome</keyword>
<dbReference type="Proteomes" id="UP000085678">
    <property type="component" value="Unplaced"/>
</dbReference>
<evidence type="ECO:0000259" key="7">
    <source>
        <dbReference type="Pfam" id="PF07810"/>
    </source>
</evidence>
<evidence type="ECO:0000256" key="5">
    <source>
        <dbReference type="ARBA" id="ARBA00023136"/>
    </source>
</evidence>
<sequence>MSGRIPLEEESIHLLHQDDGYSEYGSGNNVIRRTSTRRRSTVPGLSDVDYMRRSRYRQFYTEARSNDTGQLYQGDGGRYQDRGSVKESINFHLHFLQSCREQPWPMRQKIQAAEQAREFLRLQTGRLDTIDSFQHRQLQAVRETSRKANDTIFSLSIWKGKIKKIEAYFGTGVSSYFVFLRTLLWLNLVMGVLVFCFISLPQVLIGDGTVLNATFGLDFVQNTIFFYGFYDSSRYVGSADYMLPLAYFMTNLVVILYCVISIVMRMSVKYKKTKKTGTTEDYPFSWRLFCSWDHSVTTREGVKEKISAIRTDFKVGDTSSSTSPVDVTTGNDSLCCWETVVGEEIFKVVLLDIAASILAVLGTDALRACLVKCLGLTQKLGYGEFSIATSVLELIYGQGLIWLGLYFSPLLPLIAVVKLVILFYYRYYMAKLTNVPPQKMFRASRSGNFYLALLLTTLLLCLIPVALAVIVIPPSRDCGPFRALDHVYDVLLQEIGVLPTWLQDTINIILSPAVFVPVIIILILVILYYRAQASSYRDVIADLRMQLHFERSEGKRKVFAAAAKRGQIKKEEKPVDNSALVELPEEP</sequence>
<keyword evidence="5 6" id="KW-0472">Membrane</keyword>
<comment type="similarity">
    <text evidence="2">Belongs to the TMC family.</text>
</comment>
<protein>
    <submittedName>
        <fullName evidence="9">Transmembrane channel-like protein 3</fullName>
    </submittedName>
</protein>
<dbReference type="GO" id="GO:0008381">
    <property type="term" value="F:mechanosensitive monoatomic ion channel activity"/>
    <property type="evidence" value="ECO:0007669"/>
    <property type="project" value="TreeGrafter"/>
</dbReference>
<dbReference type="STRING" id="7574.A0A1S3HLS3"/>
<feature type="domain" description="TMC" evidence="7">
    <location>
        <begin position="336"/>
        <end position="444"/>
    </location>
</feature>
<dbReference type="GO" id="GO:0005886">
    <property type="term" value="C:plasma membrane"/>
    <property type="evidence" value="ECO:0007669"/>
    <property type="project" value="InterPro"/>
</dbReference>